<keyword evidence="5 12" id="KW-0347">Helicase</keyword>
<dbReference type="EMBL" id="FXTM01000030">
    <property type="protein sequence ID" value="SMO77704.1"/>
    <property type="molecule type" value="Genomic_DNA"/>
</dbReference>
<keyword evidence="1 9" id="KW-0963">Cytoplasm</keyword>
<dbReference type="SUPFAM" id="SSF52540">
    <property type="entry name" value="P-loop containing nucleoside triphosphate hydrolases"/>
    <property type="match status" value="3"/>
</dbReference>
<dbReference type="GO" id="GO:0006355">
    <property type="term" value="P:regulation of DNA-templated transcription"/>
    <property type="evidence" value="ECO:0007669"/>
    <property type="project" value="UniProtKB-UniRule"/>
</dbReference>
<gene>
    <name evidence="9" type="primary">mfd</name>
    <name evidence="12" type="ORF">SAMN06269117_1307</name>
</gene>
<evidence type="ECO:0000313" key="13">
    <source>
        <dbReference type="Proteomes" id="UP000317315"/>
    </source>
</evidence>
<dbReference type="InterPro" id="IPR037235">
    <property type="entry name" value="TRCF-like_C_D7"/>
</dbReference>
<evidence type="ECO:0000256" key="6">
    <source>
        <dbReference type="ARBA" id="ARBA00022840"/>
    </source>
</evidence>
<dbReference type="Gene3D" id="3.40.50.11180">
    <property type="match status" value="1"/>
</dbReference>
<dbReference type="Pfam" id="PF02559">
    <property type="entry name" value="CarD_TRCF_RID"/>
    <property type="match status" value="1"/>
</dbReference>
<evidence type="ECO:0000256" key="3">
    <source>
        <dbReference type="ARBA" id="ARBA00022763"/>
    </source>
</evidence>
<dbReference type="PROSITE" id="PS51192">
    <property type="entry name" value="HELICASE_ATP_BIND_1"/>
    <property type="match status" value="1"/>
</dbReference>
<dbReference type="Gene3D" id="3.30.2060.10">
    <property type="entry name" value="Penicillin-binding protein 1b domain"/>
    <property type="match status" value="1"/>
</dbReference>
<evidence type="ECO:0000256" key="2">
    <source>
        <dbReference type="ARBA" id="ARBA00022741"/>
    </source>
</evidence>
<dbReference type="InterPro" id="IPR005118">
    <property type="entry name" value="TRCF_C"/>
</dbReference>
<dbReference type="Gene3D" id="3.40.50.300">
    <property type="entry name" value="P-loop containing nucleotide triphosphate hydrolases"/>
    <property type="match status" value="2"/>
</dbReference>
<proteinExistence type="inferred from homology"/>
<dbReference type="GO" id="GO:0005524">
    <property type="term" value="F:ATP binding"/>
    <property type="evidence" value="ECO:0007669"/>
    <property type="project" value="UniProtKB-UniRule"/>
</dbReference>
<dbReference type="InterPro" id="IPR011545">
    <property type="entry name" value="DEAD/DEAH_box_helicase_dom"/>
</dbReference>
<evidence type="ECO:0000256" key="1">
    <source>
        <dbReference type="ARBA" id="ARBA00022490"/>
    </source>
</evidence>
<comment type="similarity">
    <text evidence="9">In the N-terminal section; belongs to the UvrB family.</text>
</comment>
<dbReference type="Gene3D" id="2.40.10.170">
    <property type="match status" value="1"/>
</dbReference>
<dbReference type="PANTHER" id="PTHR47964">
    <property type="entry name" value="ATP-DEPENDENT DNA HELICASE HOMOLOG RECG, CHLOROPLASTIC"/>
    <property type="match status" value="1"/>
</dbReference>
<dbReference type="Pfam" id="PF00270">
    <property type="entry name" value="DEAD"/>
    <property type="match status" value="1"/>
</dbReference>
<dbReference type="GO" id="GO:0005737">
    <property type="term" value="C:cytoplasm"/>
    <property type="evidence" value="ECO:0007669"/>
    <property type="project" value="UniProtKB-SubCell"/>
</dbReference>
<dbReference type="GO" id="GO:0000716">
    <property type="term" value="P:transcription-coupled nucleotide-excision repair, DNA damage recognition"/>
    <property type="evidence" value="ECO:0007669"/>
    <property type="project" value="UniProtKB-UniRule"/>
</dbReference>
<sequence>MFKRNVRLVRSQIKEGLSKVSGLPGSSKALLIKEIVKNIFPLVVFLPTEQLARAFSEDLKREGLKSIYVPSWDVPPLDVSSPLSSVQYERLRALYCIFATSPQLVVLTPSSFLQKVVSPEFLIDRILEFKRGSEIALSELPKKLTGFGFRRVDSEPESGEFSLKGSFLEIVTPLNERVEIEFFGDEIETLKVNGLNTESFTLVPTLELPTDEEMLEKLSRIDREVSERHSLLGELSGAEKFLPDVVELVPITEYIGNFKAVFIEPEQIRTSSESFVSQVMENYEILKREGVSSSSPEKFIVRELPKPTLLIYEKNVKNSVDFKIAPLPFVEDENLKEIVRSLQGYEVKLIYQTETLKKEAEKLFNIYNIKYSLERGSSLGGYKFEEGRRALIAEGTIEIPVKKGTDVTGLEPGTLVVHRDYGIGVFQGIVSREIGGKLYDFIEIEYAGGEKLYAPFTQIDRIYRYTGYRGKNPKLDRLGGTSWKNLERRIKASLERFARELAELYKERKSSVKEKIVGDERLIREFERRFPYRLTSDQQRAIREVYRDMESEKPMDRLLCGDVGFGKTEVAMRAAMKAVSAGKQVAVVVPTTVLADQHYRTFKRRFSGFPVEIELLSRFRTKKEQEEILRRLERGEIDIVIGTHRLTQDDVKFKDLGLLIIDEEHRFGVKTKEKLTKLKSNIDVLYLSATPIPRTLYSALSGFRDISKIETPPAGRRGTKVVVGKYTDAILKTAVEREISRSGQVFIVHNDISALPEIKEKVEKLFPDVKVEIVHGQMRSSQIEKTMHQFFEGKIQVLVSTSIVESGLDVPSANTLIVIGAERFGLSQLYQLKGRVGRGVEKGYCYLLTSPNVKLTPEAIKRLEAMKKLSPLGGGFQLALRDLEIRGAGTLLGPKQSGFVESVGLELYTKLLEEVTKEREEEDVKINIPFEAFIPDTFIEDPKEKVKLYSQMASSENPEEFLDNLKKLRGYLPDPVVNLFKTMQIKKIAKELGIKEVSVTPSMKAIISFGESPNVSPETLVSFVKEKGAVFTPDRKLYFDVKSLDELIEVLRNLRERENEESSNSIATHSSISD</sequence>
<dbReference type="PANTHER" id="PTHR47964:SF1">
    <property type="entry name" value="ATP-DEPENDENT DNA HELICASE HOMOLOG RECG, CHLOROPLASTIC"/>
    <property type="match status" value="1"/>
</dbReference>
<comment type="similarity">
    <text evidence="9">In the C-terminal section; belongs to the helicase family. RecG subfamily.</text>
</comment>
<reference evidence="12 13" key="1">
    <citation type="submission" date="2017-05" db="EMBL/GenBank/DDBJ databases">
        <authorList>
            <person name="Varghese N."/>
            <person name="Submissions S."/>
        </authorList>
    </citation>
    <scope>NUCLEOTIDE SEQUENCE [LARGE SCALE GENOMIC DNA]</scope>
    <source>
        <strain evidence="12 13">DSM 16304</strain>
    </source>
</reference>
<dbReference type="InterPro" id="IPR027417">
    <property type="entry name" value="P-loop_NTPase"/>
</dbReference>
<keyword evidence="6 9" id="KW-0067">ATP-binding</keyword>
<evidence type="ECO:0000313" key="12">
    <source>
        <dbReference type="EMBL" id="SMO77704.1"/>
    </source>
</evidence>
<dbReference type="PROSITE" id="PS51194">
    <property type="entry name" value="HELICASE_CTER"/>
    <property type="match status" value="1"/>
</dbReference>
<dbReference type="OrthoDB" id="9804325at2"/>
<dbReference type="EC" id="3.6.4.-" evidence="9"/>
<dbReference type="Gene3D" id="3.90.1150.50">
    <property type="entry name" value="Transcription-repair-coupling factor, D7 domain"/>
    <property type="match status" value="1"/>
</dbReference>
<evidence type="ECO:0000256" key="7">
    <source>
        <dbReference type="ARBA" id="ARBA00023125"/>
    </source>
</evidence>
<dbReference type="SMART" id="SM01058">
    <property type="entry name" value="CarD_TRCF"/>
    <property type="match status" value="1"/>
</dbReference>
<dbReference type="GO" id="GO:0003678">
    <property type="term" value="F:DNA helicase activity"/>
    <property type="evidence" value="ECO:0007669"/>
    <property type="project" value="TreeGrafter"/>
</dbReference>
<accession>A0A521E176</accession>
<keyword evidence="7 9" id="KW-0238">DNA-binding</keyword>
<feature type="domain" description="Helicase C-terminal" evidence="11">
    <location>
        <begin position="726"/>
        <end position="884"/>
    </location>
</feature>
<keyword evidence="8 9" id="KW-0234">DNA repair</keyword>
<name>A0A521E176_9BACT</name>
<organism evidence="12 13">
    <name type="scientific">Balnearium lithotrophicum</name>
    <dbReference type="NCBI Taxonomy" id="223788"/>
    <lineage>
        <taxon>Bacteria</taxon>
        <taxon>Pseudomonadati</taxon>
        <taxon>Aquificota</taxon>
        <taxon>Aquificia</taxon>
        <taxon>Desulfurobacteriales</taxon>
        <taxon>Desulfurobacteriaceae</taxon>
        <taxon>Balnearium</taxon>
    </lineage>
</organism>
<dbReference type="RefSeq" id="WP_142936192.1">
    <property type="nucleotide sequence ID" value="NZ_FXTM01000030.1"/>
</dbReference>
<dbReference type="Pfam" id="PF00271">
    <property type="entry name" value="Helicase_C"/>
    <property type="match status" value="1"/>
</dbReference>
<dbReference type="HAMAP" id="MF_00969">
    <property type="entry name" value="TRCF"/>
    <property type="match status" value="1"/>
</dbReference>
<evidence type="ECO:0000259" key="11">
    <source>
        <dbReference type="PROSITE" id="PS51194"/>
    </source>
</evidence>
<dbReference type="InterPro" id="IPR003711">
    <property type="entry name" value="CarD-like/TRCF_RID"/>
</dbReference>
<dbReference type="InterPro" id="IPR004576">
    <property type="entry name" value="Mfd"/>
</dbReference>
<comment type="subcellular location">
    <subcellularLocation>
        <location evidence="9">Cytoplasm</location>
    </subcellularLocation>
</comment>
<dbReference type="GO" id="GO:0016787">
    <property type="term" value="F:hydrolase activity"/>
    <property type="evidence" value="ECO:0007669"/>
    <property type="project" value="UniProtKB-KW"/>
</dbReference>
<evidence type="ECO:0000259" key="10">
    <source>
        <dbReference type="PROSITE" id="PS51192"/>
    </source>
</evidence>
<dbReference type="NCBIfam" id="TIGR00580">
    <property type="entry name" value="mfd"/>
    <property type="match status" value="1"/>
</dbReference>
<dbReference type="Pfam" id="PF17757">
    <property type="entry name" value="UvrB_inter"/>
    <property type="match status" value="1"/>
</dbReference>
<evidence type="ECO:0000256" key="9">
    <source>
        <dbReference type="HAMAP-Rule" id="MF_00969"/>
    </source>
</evidence>
<keyword evidence="2 9" id="KW-0547">Nucleotide-binding</keyword>
<dbReference type="InterPro" id="IPR014001">
    <property type="entry name" value="Helicase_ATP-bd"/>
</dbReference>
<keyword evidence="4 9" id="KW-0378">Hydrolase</keyword>
<dbReference type="InterPro" id="IPR036101">
    <property type="entry name" value="CarD-like/TRCF_RID_sf"/>
</dbReference>
<dbReference type="AlphaFoldDB" id="A0A521E176"/>
<dbReference type="SMART" id="SM00982">
    <property type="entry name" value="TRCF"/>
    <property type="match status" value="1"/>
</dbReference>
<dbReference type="SMART" id="SM00487">
    <property type="entry name" value="DEXDc"/>
    <property type="match status" value="1"/>
</dbReference>
<dbReference type="CDD" id="cd17991">
    <property type="entry name" value="DEXHc_TRCF"/>
    <property type="match status" value="1"/>
</dbReference>
<dbReference type="InterPro" id="IPR047112">
    <property type="entry name" value="RecG/Mfd"/>
</dbReference>
<dbReference type="InterPro" id="IPR041471">
    <property type="entry name" value="UvrB_inter"/>
</dbReference>
<feature type="domain" description="Helicase ATP-binding" evidence="10">
    <location>
        <begin position="548"/>
        <end position="709"/>
    </location>
</feature>
<dbReference type="SUPFAM" id="SSF143517">
    <property type="entry name" value="TRCF domain-like"/>
    <property type="match status" value="1"/>
</dbReference>
<comment type="function">
    <text evidence="9">Couples transcription and DNA repair by recognizing RNA polymerase (RNAP) stalled at DNA lesions. Mediates ATP-dependent release of RNAP and its truncated transcript from the DNA, and recruitment of nucleotide excision repair machinery to the damaged site.</text>
</comment>
<dbReference type="Pfam" id="PF03461">
    <property type="entry name" value="TRCF"/>
    <property type="match status" value="1"/>
</dbReference>
<evidence type="ECO:0000256" key="8">
    <source>
        <dbReference type="ARBA" id="ARBA00023204"/>
    </source>
</evidence>
<dbReference type="SMART" id="SM00490">
    <property type="entry name" value="HELICc"/>
    <property type="match status" value="1"/>
</dbReference>
<keyword evidence="13" id="KW-1185">Reference proteome</keyword>
<dbReference type="InterPro" id="IPR001650">
    <property type="entry name" value="Helicase_C-like"/>
</dbReference>
<evidence type="ECO:0000256" key="5">
    <source>
        <dbReference type="ARBA" id="ARBA00022806"/>
    </source>
</evidence>
<keyword evidence="3 9" id="KW-0227">DNA damage</keyword>
<dbReference type="SUPFAM" id="SSF141259">
    <property type="entry name" value="CarD-like"/>
    <property type="match status" value="1"/>
</dbReference>
<evidence type="ECO:0000256" key="4">
    <source>
        <dbReference type="ARBA" id="ARBA00022801"/>
    </source>
</evidence>
<protein>
    <recommendedName>
        <fullName evidence="9">Transcription-repair-coupling factor</fullName>
        <shortName evidence="9">TRCF</shortName>
        <ecNumber evidence="9">3.6.4.-</ecNumber>
    </recommendedName>
</protein>
<dbReference type="GO" id="GO:0003684">
    <property type="term" value="F:damaged DNA binding"/>
    <property type="evidence" value="ECO:0007669"/>
    <property type="project" value="InterPro"/>
</dbReference>
<dbReference type="Proteomes" id="UP000317315">
    <property type="component" value="Unassembled WGS sequence"/>
</dbReference>